<evidence type="ECO:0000313" key="2">
    <source>
        <dbReference type="EMBL" id="KAK1922345.1"/>
    </source>
</evidence>
<feature type="chain" id="PRO_5041968411" evidence="1">
    <location>
        <begin position="21"/>
        <end position="287"/>
    </location>
</feature>
<reference evidence="2" key="1">
    <citation type="submission" date="2023-02" db="EMBL/GenBank/DDBJ databases">
        <title>Identification and recombinant expression of a fungal hydrolase from Papiliotrema laurentii that hydrolyzes apple cutin and clears colloidal polyester polyurethane.</title>
        <authorList>
            <consortium name="DOE Joint Genome Institute"/>
            <person name="Roman V.A."/>
            <person name="Bojanowski C."/>
            <person name="Crable B.R."/>
            <person name="Wagner D.N."/>
            <person name="Hung C.S."/>
            <person name="Nadeau L.J."/>
            <person name="Schratz L."/>
            <person name="Haridas S."/>
            <person name="Pangilinan J."/>
            <person name="Lipzen A."/>
            <person name="Na H."/>
            <person name="Yan M."/>
            <person name="Ng V."/>
            <person name="Grigoriev I.V."/>
            <person name="Spatafora J.W."/>
            <person name="Barlow D."/>
            <person name="Biffinger J."/>
            <person name="Kelley-Loughnane N."/>
            <person name="Varaljay V.A."/>
            <person name="Crookes-Goodson W.J."/>
        </authorList>
    </citation>
    <scope>NUCLEOTIDE SEQUENCE</scope>
    <source>
        <strain evidence="2">5307AH</strain>
    </source>
</reference>
<keyword evidence="1" id="KW-0732">Signal</keyword>
<gene>
    <name evidence="2" type="ORF">DB88DRAFT_542323</name>
</gene>
<keyword evidence="3" id="KW-1185">Reference proteome</keyword>
<accession>A0AAD9FK85</accession>
<protein>
    <submittedName>
        <fullName evidence="2">Uncharacterized protein</fullName>
    </submittedName>
</protein>
<name>A0AAD9FK85_PAPLA</name>
<feature type="signal peptide" evidence="1">
    <location>
        <begin position="1"/>
        <end position="20"/>
    </location>
</feature>
<comment type="caution">
    <text evidence="2">The sequence shown here is derived from an EMBL/GenBank/DDBJ whole genome shotgun (WGS) entry which is preliminary data.</text>
</comment>
<organism evidence="2 3">
    <name type="scientific">Papiliotrema laurentii</name>
    <name type="common">Cryptococcus laurentii</name>
    <dbReference type="NCBI Taxonomy" id="5418"/>
    <lineage>
        <taxon>Eukaryota</taxon>
        <taxon>Fungi</taxon>
        <taxon>Dikarya</taxon>
        <taxon>Basidiomycota</taxon>
        <taxon>Agaricomycotina</taxon>
        <taxon>Tremellomycetes</taxon>
        <taxon>Tremellales</taxon>
        <taxon>Rhynchogastremaceae</taxon>
        <taxon>Papiliotrema</taxon>
    </lineage>
</organism>
<dbReference type="Proteomes" id="UP001182556">
    <property type="component" value="Unassembled WGS sequence"/>
</dbReference>
<dbReference type="AlphaFoldDB" id="A0AAD9FK85"/>
<proteinExistence type="predicted"/>
<evidence type="ECO:0000256" key="1">
    <source>
        <dbReference type="SAM" id="SignalP"/>
    </source>
</evidence>
<evidence type="ECO:0000313" key="3">
    <source>
        <dbReference type="Proteomes" id="UP001182556"/>
    </source>
</evidence>
<sequence>MNSITGFIATLAYLVSLATASNFTWTWPATTRQCDTIAISIYGGTAPWTLTLIPIYDLPIIWPLGKVGDIATTASPIVVQRLTAAAPSEIQVVGTSSDSSCMASVRKTPEEFYFNIGGTASQCRPIDFYYSDSIGIGQYYYTVVSLDGSQHVYDNQLGTLNPQSYSSPIYLPTGTRFTIVNANGFGTGGIGGIYEMGPGDNSCALPAGTTTGTWPVNLTPTSLSSLTPSLAVDNQPTPLVHQPPLVHEFTCQSRASDRRPPTTYGEFQVKAEKADDALQQTLKRGVT</sequence>
<dbReference type="EMBL" id="JAODAN010000009">
    <property type="protein sequence ID" value="KAK1922345.1"/>
    <property type="molecule type" value="Genomic_DNA"/>
</dbReference>